<evidence type="ECO:0000313" key="4">
    <source>
        <dbReference type="EMBL" id="OOF90111.1"/>
    </source>
</evidence>
<dbReference type="PANTHER" id="PTHR47424">
    <property type="entry name" value="REGULATORY PROTEIN GAL4"/>
    <property type="match status" value="1"/>
</dbReference>
<dbReference type="GO" id="GO:0000981">
    <property type="term" value="F:DNA-binding transcription factor activity, RNA polymerase II-specific"/>
    <property type="evidence" value="ECO:0007669"/>
    <property type="project" value="TreeGrafter"/>
</dbReference>
<evidence type="ECO:0000313" key="5">
    <source>
        <dbReference type="Proteomes" id="UP000188318"/>
    </source>
</evidence>
<dbReference type="STRING" id="602072.A0A1R3R6L5"/>
<keyword evidence="1" id="KW-0805">Transcription regulation</keyword>
<protein>
    <recommendedName>
        <fullName evidence="6">Transcription factor domain-containing protein</fullName>
    </recommendedName>
</protein>
<dbReference type="InterPro" id="IPR051127">
    <property type="entry name" value="Fungal_SecMet_Regulators"/>
</dbReference>
<dbReference type="OMA" id="TARNEDM"/>
<accession>A0A1R3R6L5</accession>
<gene>
    <name evidence="4" type="ORF">ASPCADRAFT_10972</name>
</gene>
<evidence type="ECO:0000256" key="3">
    <source>
        <dbReference type="ARBA" id="ARBA00023242"/>
    </source>
</evidence>
<dbReference type="Proteomes" id="UP000188318">
    <property type="component" value="Unassembled WGS sequence"/>
</dbReference>
<dbReference type="VEuPathDB" id="FungiDB:ASPCADRAFT_10972"/>
<dbReference type="PANTHER" id="PTHR47424:SF4">
    <property type="entry name" value="ZN(II)2CYS6 TRANSCRIPTION FACTOR (EUROFUNG)"/>
    <property type="match status" value="1"/>
</dbReference>
<keyword evidence="5" id="KW-1185">Reference proteome</keyword>
<dbReference type="GO" id="GO:0000435">
    <property type="term" value="P:positive regulation of transcription from RNA polymerase II promoter by galactose"/>
    <property type="evidence" value="ECO:0007669"/>
    <property type="project" value="TreeGrafter"/>
</dbReference>
<dbReference type="AlphaFoldDB" id="A0A1R3R6L5"/>
<dbReference type="EMBL" id="KV907590">
    <property type="protein sequence ID" value="OOF90111.1"/>
    <property type="molecule type" value="Genomic_DNA"/>
</dbReference>
<dbReference type="GO" id="GO:0005634">
    <property type="term" value="C:nucleus"/>
    <property type="evidence" value="ECO:0007669"/>
    <property type="project" value="TreeGrafter"/>
</dbReference>
<evidence type="ECO:0000256" key="1">
    <source>
        <dbReference type="ARBA" id="ARBA00023015"/>
    </source>
</evidence>
<organism evidence="4 5">
    <name type="scientific">Aspergillus carbonarius (strain ITEM 5010)</name>
    <dbReference type="NCBI Taxonomy" id="602072"/>
    <lineage>
        <taxon>Eukaryota</taxon>
        <taxon>Fungi</taxon>
        <taxon>Dikarya</taxon>
        <taxon>Ascomycota</taxon>
        <taxon>Pezizomycotina</taxon>
        <taxon>Eurotiomycetes</taxon>
        <taxon>Eurotiomycetidae</taxon>
        <taxon>Eurotiales</taxon>
        <taxon>Aspergillaceae</taxon>
        <taxon>Aspergillus</taxon>
        <taxon>Aspergillus subgen. Circumdati</taxon>
    </lineage>
</organism>
<evidence type="ECO:0008006" key="6">
    <source>
        <dbReference type="Google" id="ProtNLM"/>
    </source>
</evidence>
<keyword evidence="2" id="KW-0804">Transcription</keyword>
<dbReference type="OrthoDB" id="39175at2759"/>
<keyword evidence="3" id="KW-0539">Nucleus</keyword>
<sequence>MLDDVFFEAQTDDSPIRPDGRPCRMAFFVKAVELYQILDEILVGLYLKTARNEDMESKLVHILEIDSKLQAWNKSLPEHLRPRHAAGNDEISKRQAIVLRVRFLHARILLFRPTVICYCMRGATGSTEHPSEPDDASLSEVMLAECSRICLRLAHELVETFEQYPNTQTMLGPLPNWWYSVLYVYNATMMILVERFLEAKDGFATESSTADRMWHVALGVLKSYGVLTDSVTRCVAVLEIFSERLFLDNGNLINRNTAKATHSHDIDCDWDSLWAMSNPLGQESSLTDPSLYPFPFDDFLFTDSMSAPFAQTFGPTHI</sequence>
<evidence type="ECO:0000256" key="2">
    <source>
        <dbReference type="ARBA" id="ARBA00023163"/>
    </source>
</evidence>
<dbReference type="GO" id="GO:0000978">
    <property type="term" value="F:RNA polymerase II cis-regulatory region sequence-specific DNA binding"/>
    <property type="evidence" value="ECO:0007669"/>
    <property type="project" value="TreeGrafter"/>
</dbReference>
<dbReference type="CDD" id="cd12148">
    <property type="entry name" value="fungal_TF_MHR"/>
    <property type="match status" value="1"/>
</dbReference>
<reference evidence="5" key="1">
    <citation type="journal article" date="2017" name="Genome Biol.">
        <title>Comparative genomics reveals high biological diversity and specific adaptations in the industrially and medically important fungal genus Aspergillus.</title>
        <authorList>
            <person name="de Vries R.P."/>
            <person name="Riley R."/>
            <person name="Wiebenga A."/>
            <person name="Aguilar-Osorio G."/>
            <person name="Amillis S."/>
            <person name="Uchima C.A."/>
            <person name="Anderluh G."/>
            <person name="Asadollahi M."/>
            <person name="Askin M."/>
            <person name="Barry K."/>
            <person name="Battaglia E."/>
            <person name="Bayram O."/>
            <person name="Benocci T."/>
            <person name="Braus-Stromeyer S.A."/>
            <person name="Caldana C."/>
            <person name="Canovas D."/>
            <person name="Cerqueira G.C."/>
            <person name="Chen F."/>
            <person name="Chen W."/>
            <person name="Choi C."/>
            <person name="Clum A."/>
            <person name="Dos Santos R.A."/>
            <person name="Damasio A.R."/>
            <person name="Diallinas G."/>
            <person name="Emri T."/>
            <person name="Fekete E."/>
            <person name="Flipphi M."/>
            <person name="Freyberg S."/>
            <person name="Gallo A."/>
            <person name="Gournas C."/>
            <person name="Habgood R."/>
            <person name="Hainaut M."/>
            <person name="Harispe M.L."/>
            <person name="Henrissat B."/>
            <person name="Hilden K.S."/>
            <person name="Hope R."/>
            <person name="Hossain A."/>
            <person name="Karabika E."/>
            <person name="Karaffa L."/>
            <person name="Karanyi Z."/>
            <person name="Krasevec N."/>
            <person name="Kuo A."/>
            <person name="Kusch H."/>
            <person name="LaButti K."/>
            <person name="Lagendijk E.L."/>
            <person name="Lapidus A."/>
            <person name="Levasseur A."/>
            <person name="Lindquist E."/>
            <person name="Lipzen A."/>
            <person name="Logrieco A.F."/>
            <person name="MacCabe A."/>
            <person name="Maekelae M.R."/>
            <person name="Malavazi I."/>
            <person name="Melin P."/>
            <person name="Meyer V."/>
            <person name="Mielnichuk N."/>
            <person name="Miskei M."/>
            <person name="Molnar A.P."/>
            <person name="Mule G."/>
            <person name="Ngan C.Y."/>
            <person name="Orejas M."/>
            <person name="Orosz E."/>
            <person name="Ouedraogo J.P."/>
            <person name="Overkamp K.M."/>
            <person name="Park H.-S."/>
            <person name="Perrone G."/>
            <person name="Piumi F."/>
            <person name="Punt P.J."/>
            <person name="Ram A.F."/>
            <person name="Ramon A."/>
            <person name="Rauscher S."/>
            <person name="Record E."/>
            <person name="Riano-Pachon D.M."/>
            <person name="Robert V."/>
            <person name="Roehrig J."/>
            <person name="Ruller R."/>
            <person name="Salamov A."/>
            <person name="Salih N.S."/>
            <person name="Samson R.A."/>
            <person name="Sandor E."/>
            <person name="Sanguinetti M."/>
            <person name="Schuetze T."/>
            <person name="Sepcic K."/>
            <person name="Shelest E."/>
            <person name="Sherlock G."/>
            <person name="Sophianopoulou V."/>
            <person name="Squina F.M."/>
            <person name="Sun H."/>
            <person name="Susca A."/>
            <person name="Todd R.B."/>
            <person name="Tsang A."/>
            <person name="Unkles S.E."/>
            <person name="van de Wiele N."/>
            <person name="van Rossen-Uffink D."/>
            <person name="Oliveira J.V."/>
            <person name="Vesth T.C."/>
            <person name="Visser J."/>
            <person name="Yu J.-H."/>
            <person name="Zhou M."/>
            <person name="Andersen M.R."/>
            <person name="Archer D.B."/>
            <person name="Baker S.E."/>
            <person name="Benoit I."/>
            <person name="Brakhage A.A."/>
            <person name="Braus G.H."/>
            <person name="Fischer R."/>
            <person name="Frisvad J.C."/>
            <person name="Goldman G.H."/>
            <person name="Houbraken J."/>
            <person name="Oakley B."/>
            <person name="Pocsi I."/>
            <person name="Scazzocchio C."/>
            <person name="Seiboth B."/>
            <person name="vanKuyk P.A."/>
            <person name="Wortman J."/>
            <person name="Dyer P.S."/>
            <person name="Grigoriev I.V."/>
        </authorList>
    </citation>
    <scope>NUCLEOTIDE SEQUENCE [LARGE SCALE GENOMIC DNA]</scope>
    <source>
        <strain evidence="5">ITEM 5010</strain>
    </source>
</reference>
<proteinExistence type="predicted"/>
<name>A0A1R3R6L5_ASPC5</name>